<sequence>MPKTLADVGEFGLIHRIHNLLKKEGVKTPGVTLGIGDDTASIQPRPGYELLVTCDCLVDGQHFLSDRITPLDLGRRAMVVNISDIGAMGGQPLYALVSLGLKADIPVADMENMYRGFVIELNPFGASIIGGNITKTRDAIFIDITLLGEAEQSKLMLRSTAKAGDAILVTGYPGQAAAGLQFLLRSQSRKDTREHPLVGAYNTPSHRAREGQAIARSGYATAMIDTSDGFLGDLGHICHDSGVGAVVIQEKLPISEDLRQAALELKLDPYELFLQDSDDYELIITSAPKNAAQIRSAVASVDNVPVTEVGKITDSVGDIQLILPDGARRHIKPAGWNHFAKGGYNV</sequence>
<proteinExistence type="inferred from homology"/>
<dbReference type="Pfam" id="PF02769">
    <property type="entry name" value="AIRS_C"/>
    <property type="match status" value="1"/>
</dbReference>
<evidence type="ECO:0000313" key="3">
    <source>
        <dbReference type="EMBL" id="KKN60522.1"/>
    </source>
</evidence>
<dbReference type="AlphaFoldDB" id="A0A0F9SDZ3"/>
<dbReference type="PIRSF" id="PIRSF005303">
    <property type="entry name" value="Thiam_monoph_kin"/>
    <property type="match status" value="1"/>
</dbReference>
<reference evidence="3" key="1">
    <citation type="journal article" date="2015" name="Nature">
        <title>Complex archaea that bridge the gap between prokaryotes and eukaryotes.</title>
        <authorList>
            <person name="Spang A."/>
            <person name="Saw J.H."/>
            <person name="Jorgensen S.L."/>
            <person name="Zaremba-Niedzwiedzka K."/>
            <person name="Martijn J."/>
            <person name="Lind A.E."/>
            <person name="van Eijk R."/>
            <person name="Schleper C."/>
            <person name="Guy L."/>
            <person name="Ettema T.J."/>
        </authorList>
    </citation>
    <scope>NUCLEOTIDE SEQUENCE</scope>
</reference>
<evidence type="ECO:0008006" key="4">
    <source>
        <dbReference type="Google" id="ProtNLM"/>
    </source>
</evidence>
<dbReference type="EMBL" id="LAZR01000693">
    <property type="protein sequence ID" value="KKN60522.1"/>
    <property type="molecule type" value="Genomic_DNA"/>
</dbReference>
<comment type="caution">
    <text evidence="3">The sequence shown here is derived from an EMBL/GenBank/DDBJ whole genome shotgun (WGS) entry which is preliminary data.</text>
</comment>
<feature type="domain" description="PurM-like C-terminal" evidence="2">
    <location>
        <begin position="162"/>
        <end position="315"/>
    </location>
</feature>
<dbReference type="GO" id="GO:0009228">
    <property type="term" value="P:thiamine biosynthetic process"/>
    <property type="evidence" value="ECO:0007669"/>
    <property type="project" value="InterPro"/>
</dbReference>
<dbReference type="GO" id="GO:0009030">
    <property type="term" value="F:thiamine-phosphate kinase activity"/>
    <property type="evidence" value="ECO:0007669"/>
    <property type="project" value="InterPro"/>
</dbReference>
<feature type="domain" description="PurM-like N-terminal" evidence="1">
    <location>
        <begin position="36"/>
        <end position="149"/>
    </location>
</feature>
<dbReference type="InterPro" id="IPR036921">
    <property type="entry name" value="PurM-like_N_sf"/>
</dbReference>
<accession>A0A0F9SDZ3</accession>
<dbReference type="CDD" id="cd02194">
    <property type="entry name" value="ThiL"/>
    <property type="match status" value="1"/>
</dbReference>
<dbReference type="PANTHER" id="PTHR30270:SF0">
    <property type="entry name" value="THIAMINE-MONOPHOSPHATE KINASE"/>
    <property type="match status" value="1"/>
</dbReference>
<dbReference type="InterPro" id="IPR006283">
    <property type="entry name" value="ThiL-like"/>
</dbReference>
<dbReference type="HAMAP" id="MF_02128">
    <property type="entry name" value="TMP_kinase"/>
    <property type="match status" value="1"/>
</dbReference>
<dbReference type="SUPFAM" id="SSF56042">
    <property type="entry name" value="PurM C-terminal domain-like"/>
    <property type="match status" value="1"/>
</dbReference>
<evidence type="ECO:0000259" key="1">
    <source>
        <dbReference type="Pfam" id="PF00586"/>
    </source>
</evidence>
<protein>
    <recommendedName>
        <fullName evidence="4">PurM-like N-terminal domain-containing protein</fullName>
    </recommendedName>
</protein>
<evidence type="ECO:0000259" key="2">
    <source>
        <dbReference type="Pfam" id="PF02769"/>
    </source>
</evidence>
<dbReference type="Pfam" id="PF00586">
    <property type="entry name" value="AIRS"/>
    <property type="match status" value="1"/>
</dbReference>
<gene>
    <name evidence="3" type="ORF">LCGC14_0531010</name>
</gene>
<dbReference type="Gene3D" id="3.90.650.10">
    <property type="entry name" value="PurM-like C-terminal domain"/>
    <property type="match status" value="1"/>
</dbReference>
<dbReference type="InterPro" id="IPR016188">
    <property type="entry name" value="PurM-like_N"/>
</dbReference>
<dbReference type="InterPro" id="IPR010918">
    <property type="entry name" value="PurM-like_C_dom"/>
</dbReference>
<dbReference type="PANTHER" id="PTHR30270">
    <property type="entry name" value="THIAMINE-MONOPHOSPHATE KINASE"/>
    <property type="match status" value="1"/>
</dbReference>
<dbReference type="Gene3D" id="3.30.1330.10">
    <property type="entry name" value="PurM-like, N-terminal domain"/>
    <property type="match status" value="1"/>
</dbReference>
<organism evidence="3">
    <name type="scientific">marine sediment metagenome</name>
    <dbReference type="NCBI Taxonomy" id="412755"/>
    <lineage>
        <taxon>unclassified sequences</taxon>
        <taxon>metagenomes</taxon>
        <taxon>ecological metagenomes</taxon>
    </lineage>
</organism>
<dbReference type="InterPro" id="IPR036676">
    <property type="entry name" value="PurM-like_C_sf"/>
</dbReference>
<name>A0A0F9SDZ3_9ZZZZ</name>
<dbReference type="SUPFAM" id="SSF55326">
    <property type="entry name" value="PurM N-terminal domain-like"/>
    <property type="match status" value="1"/>
</dbReference>
<dbReference type="NCBIfam" id="TIGR01379">
    <property type="entry name" value="thiL"/>
    <property type="match status" value="1"/>
</dbReference>